<dbReference type="PANTHER" id="PTHR23346:SF7">
    <property type="entry name" value="STALLED RIBOSOME SENSOR GCN1"/>
    <property type="match status" value="1"/>
</dbReference>
<dbReference type="OMA" id="EFCTHEN"/>
<reference evidence="3 4" key="1">
    <citation type="submission" date="2011-07" db="EMBL/GenBank/DDBJ databases">
        <authorList>
            <person name="Coyne R."/>
            <person name="Brami D."/>
            <person name="Johnson J."/>
            <person name="Hostetler J."/>
            <person name="Hannick L."/>
            <person name="Clark T."/>
            <person name="Cassidy-Hanley D."/>
            <person name="Inman J."/>
        </authorList>
    </citation>
    <scope>NUCLEOTIDE SEQUENCE [LARGE SCALE GENOMIC DNA]</scope>
    <source>
        <strain evidence="3 4">G5</strain>
    </source>
</reference>
<keyword evidence="2" id="KW-0812">Transmembrane</keyword>
<keyword evidence="1" id="KW-0677">Repeat</keyword>
<dbReference type="Pfam" id="PF24987">
    <property type="entry name" value="HEAT_EF3_N"/>
    <property type="match status" value="1"/>
</dbReference>
<organism evidence="3 4">
    <name type="scientific">Ichthyophthirius multifiliis</name>
    <name type="common">White spot disease agent</name>
    <name type="synonym">Ich</name>
    <dbReference type="NCBI Taxonomy" id="5932"/>
    <lineage>
        <taxon>Eukaryota</taxon>
        <taxon>Sar</taxon>
        <taxon>Alveolata</taxon>
        <taxon>Ciliophora</taxon>
        <taxon>Intramacronucleata</taxon>
        <taxon>Oligohymenophorea</taxon>
        <taxon>Hymenostomatida</taxon>
        <taxon>Ophryoglenina</taxon>
        <taxon>Ichthyophthirius</taxon>
    </lineage>
</organism>
<keyword evidence="2" id="KW-1133">Transmembrane helix</keyword>
<dbReference type="GO" id="GO:0006417">
    <property type="term" value="P:regulation of translation"/>
    <property type="evidence" value="ECO:0007669"/>
    <property type="project" value="TreeGrafter"/>
</dbReference>
<evidence type="ECO:0000256" key="2">
    <source>
        <dbReference type="SAM" id="Phobius"/>
    </source>
</evidence>
<dbReference type="EMBL" id="GL984125">
    <property type="protein sequence ID" value="EGR29647.1"/>
    <property type="molecule type" value="Genomic_DNA"/>
</dbReference>
<sequence length="1647" mass="196953">MSIYIGLIFSKKRIEEEIMPKILNLIKRTVENVQILVEFLQNINNFSLDFSCFASEIILKHLKDYILGLDDVFLSTQCSLGGSLLCKFIKKREILEEIIFGIDRIVENTNDNEKKMRFLKILEGFFERNDKNDFFQIIYGILIKNINMVQNKQILDDFECILQKMEKKEEFIDKKKAGHFNEKQYEIFKEEQEEFFEENWIVQVKKRLNIQNQNKFFQLAVCMSGRFWLRKGKNQFSDIISGQIFNNCVKNLAKLVTLADVYLAGLSCEILQEKKWEQWFFLDGIYVNKREFLETMNELENQLFLDVLENILLVKKELLDEEIFVLSNGFLHGFLHSDVGFGKIRSFLQKTQLKDYQFKNIFCVLSLSCFWSLYLVWEEKKNQLKKEKMLICMDFLIYGWEKMCALEKNDFLGIVLWSFGHGIFSQKQRDKWMGVLVINKGKIQDVLKLKWWGKCEFLIGKKMLLKINNEVWRKNVGYFFSFLAFLEFYEVLDVFGEFFEYLNVEKIESQIDLTSKEFEELYLRKMKAFLEKVGVFKEQNIKKEEEKKHIFEVFWEKEGGFIRILEKNKEQKKGFLDDEELQLRKKEEFLEKLKFYFDLGCVVFQSFSNKIGFVKVFFEKFNGKIIQLLKWKETHFFYENIMGKIWENFWNLQKEGVFQTNRNFIIMFFLDLFYQGFCEQLEFIQEYEKILNFINSNEQDFWVLEFFHQINLRILKGDNQHMNECRRKALIFYFQKEKCQKFLEDVSIVLEQNINILALNEDQFGNLMEKIGQQGVQMKGFLKKVLNLEEKGQKCVLRGISKYKNAFNLEFEEIIKLKILQKKCRKEENMEINMEKLKKWNGFGQFLIENNIDNINILTDLLIENSKNNIEYQKIIYKKYLEGIINFKNNEKKELFFIYYIKNNLNNINLNSEQIKDILNILMERFYFSEVLDECINCGMQIIKKYAQNQGNQIVLVLEKYLKMKDQSEKQAFLVCFFLGLCAPFVKNKVYMENLSIKIIEFFNNVEFTVQKNIAKKTLPDIINLFENTQYLIKDSFQNVLKDNQIVKKLSLSYFLSGLIKGQGILEFQKAQILEKISVLEQNEGFCKKSVVILLLGLQDVLGKLLDPYNIQILEILSGFFGENNEFLQEKIQENIDFLIENSSSFVIMKIVFFLIENFEKETAWKAKNVFIYCFRMVIIKKQRLIQKTIPLIFPLFSKTILEETHPKVKENANQAVFDTIKLNQNPQMKAIEELLPLALQNRQDFIFKTIKRFSEQSFSYFLDRVSISLIKPVLFYGLLGENAGEVCVLVGNFYKIVKENDWYMLENVLKEVRKAGFSNNNLIREKAMKALAKIGKIQGKQYENLKYFKEFLMQNKHLSQFEKMGVAQGIAENLFGMKIEEIREELEGLMEVFQKKNLINKDGIVLVFFYLEQSIFLGGFREYFEWELLEDFVEFIKNFLGDEEEKVRDVSAKIMKGLVLHYGKKCVFECILNGILEENSKRRMVYVNLAVEIVEMWHKQVKEEDYCKEKRKFFYDIVGLIWILRDDIEDQIKNLCDKTWESKEFKINKIILEVLINKYSIILKRQQQIKKNQYKYLYQIKNNDILYNFIKILNQIFLIKQLFIFKLNNIYIYIHNFIYFSLQIKQFYLFFIYLVPQLQKLFFQIH</sequence>
<dbReference type="InterPro" id="IPR011989">
    <property type="entry name" value="ARM-like"/>
</dbReference>
<dbReference type="PANTHER" id="PTHR23346">
    <property type="entry name" value="TRANSLATIONAL ACTIVATOR GCN1-RELATED"/>
    <property type="match status" value="1"/>
</dbReference>
<dbReference type="Proteomes" id="UP000008983">
    <property type="component" value="Unassembled WGS sequence"/>
</dbReference>
<protein>
    <submittedName>
        <fullName evidence="3">Uncharacterized protein</fullName>
    </submittedName>
</protein>
<evidence type="ECO:0000256" key="1">
    <source>
        <dbReference type="ARBA" id="ARBA00022737"/>
    </source>
</evidence>
<dbReference type="OrthoDB" id="5148094at2759"/>
<dbReference type="RefSeq" id="XP_004030883.1">
    <property type="nucleotide sequence ID" value="XM_004030835.1"/>
</dbReference>
<keyword evidence="2" id="KW-0472">Membrane</keyword>
<gene>
    <name evidence="3" type="ORF">IMG5_151960</name>
</gene>
<proteinExistence type="predicted"/>
<keyword evidence="4" id="KW-1185">Reference proteome</keyword>
<dbReference type="InParanoid" id="G0QYR0"/>
<dbReference type="GeneID" id="14905754"/>
<dbReference type="GO" id="GO:0005829">
    <property type="term" value="C:cytosol"/>
    <property type="evidence" value="ECO:0007669"/>
    <property type="project" value="TreeGrafter"/>
</dbReference>
<dbReference type="GO" id="GO:0019887">
    <property type="term" value="F:protein kinase regulator activity"/>
    <property type="evidence" value="ECO:0007669"/>
    <property type="project" value="TreeGrafter"/>
</dbReference>
<dbReference type="SUPFAM" id="SSF48371">
    <property type="entry name" value="ARM repeat"/>
    <property type="match status" value="1"/>
</dbReference>
<dbReference type="InterPro" id="IPR016024">
    <property type="entry name" value="ARM-type_fold"/>
</dbReference>
<evidence type="ECO:0000313" key="4">
    <source>
        <dbReference type="Proteomes" id="UP000008983"/>
    </source>
</evidence>
<dbReference type="STRING" id="857967.G0QYR0"/>
<dbReference type="Gene3D" id="1.25.10.10">
    <property type="entry name" value="Leucine-rich Repeat Variant"/>
    <property type="match status" value="1"/>
</dbReference>
<name>G0QYR0_ICHMU</name>
<feature type="transmembrane region" description="Helical" evidence="2">
    <location>
        <begin position="1611"/>
        <end position="1636"/>
    </location>
</feature>
<accession>G0QYR0</accession>
<dbReference type="GO" id="GO:0034198">
    <property type="term" value="P:cellular response to amino acid starvation"/>
    <property type="evidence" value="ECO:0007669"/>
    <property type="project" value="TreeGrafter"/>
</dbReference>
<dbReference type="eggNOG" id="KOG1242">
    <property type="taxonomic scope" value="Eukaryota"/>
</dbReference>
<evidence type="ECO:0000313" key="3">
    <source>
        <dbReference type="EMBL" id="EGR29647.1"/>
    </source>
</evidence>